<dbReference type="Proteomes" id="UP000186341">
    <property type="component" value="Unassembled WGS sequence"/>
</dbReference>
<dbReference type="RefSeq" id="WP_075820901.1">
    <property type="nucleotide sequence ID" value="NZ_CAPNHH010000182.1"/>
</dbReference>
<gene>
    <name evidence="4" type="ORF">BO222_11380</name>
</gene>
<keyword evidence="5" id="KW-1185">Reference proteome</keyword>
<accession>A0A1U7NDD9</accession>
<dbReference type="GO" id="GO:0032259">
    <property type="term" value="P:methylation"/>
    <property type="evidence" value="ECO:0007669"/>
    <property type="project" value="UniProtKB-KW"/>
</dbReference>
<dbReference type="GeneID" id="82203737"/>
<dbReference type="CDD" id="cd02440">
    <property type="entry name" value="AdoMet_MTases"/>
    <property type="match status" value="1"/>
</dbReference>
<dbReference type="PANTHER" id="PTHR47816">
    <property type="entry name" value="RIBOSOMAL RNA SMALL SUBUNIT METHYLTRANSFERASE C"/>
    <property type="match status" value="1"/>
</dbReference>
<proteinExistence type="predicted"/>
<evidence type="ECO:0000256" key="1">
    <source>
        <dbReference type="ARBA" id="ARBA00022603"/>
    </source>
</evidence>
<dbReference type="InterPro" id="IPR007848">
    <property type="entry name" value="Small_mtfrase_dom"/>
</dbReference>
<protein>
    <submittedName>
        <fullName evidence="4">16S rRNA methyltransferase</fullName>
    </submittedName>
</protein>
<dbReference type="AlphaFoldDB" id="A0A1U7NDD9"/>
<comment type="caution">
    <text evidence="4">The sequence shown here is derived from an EMBL/GenBank/DDBJ whole genome shotgun (WGS) entry which is preliminary data.</text>
</comment>
<keyword evidence="2 4" id="KW-0808">Transferase</keyword>
<sequence length="196" mass="22106">MSHYYQEDLNVQSRPMQIHFELNQKSFELESDSGVFSSDKLDTGTRILLETVLEQSKPQKNVLDLGCGTGAVGVVLGTFWNSTITGVDTNARAARLAKKNYEHTKVDGTVVVQDGIQNLNEKFDCILLNPPIRTGKETIYRLFDEAVTHLTSDGKLWIVIRKQHGAASAVKYMEDQGYIVRRANRDKGFWILEVSR</sequence>
<dbReference type="GO" id="GO:0008757">
    <property type="term" value="F:S-adenosylmethionine-dependent methyltransferase activity"/>
    <property type="evidence" value="ECO:0007669"/>
    <property type="project" value="InterPro"/>
</dbReference>
<dbReference type="InterPro" id="IPR046977">
    <property type="entry name" value="RsmC/RlmG"/>
</dbReference>
<dbReference type="OrthoDB" id="9764961at2"/>
<evidence type="ECO:0000313" key="5">
    <source>
        <dbReference type="Proteomes" id="UP000186341"/>
    </source>
</evidence>
<reference evidence="4 5" key="1">
    <citation type="submission" date="2016-11" db="EMBL/GenBank/DDBJ databases">
        <title>Description of two novel members of the family Erysipelotrichaceae: Ileibacterium lipovorans gen. nov., sp. nov. and Dubosiella newyorkensis, gen. nov., sp. nov.</title>
        <authorList>
            <person name="Cox L.M."/>
            <person name="Sohn J."/>
            <person name="Tyrrell K.L."/>
            <person name="Citron D.M."/>
            <person name="Lawson P.A."/>
            <person name="Patel N.B."/>
            <person name="Iizumi T."/>
            <person name="Perez-Perez G.I."/>
            <person name="Goldstein E.J."/>
            <person name="Blaser M.J."/>
        </authorList>
    </citation>
    <scope>NUCLEOTIDE SEQUENCE [LARGE SCALE GENOMIC DNA]</scope>
    <source>
        <strain evidence="4 5">NYU-BL-A3</strain>
    </source>
</reference>
<dbReference type="EMBL" id="MPJW01000243">
    <property type="protein sequence ID" value="OLU36943.1"/>
    <property type="molecule type" value="Genomic_DNA"/>
</dbReference>
<feature type="domain" description="Methyltransferase small" evidence="3">
    <location>
        <begin position="28"/>
        <end position="192"/>
    </location>
</feature>
<keyword evidence="1 4" id="KW-0489">Methyltransferase</keyword>
<dbReference type="SUPFAM" id="SSF53335">
    <property type="entry name" value="S-adenosyl-L-methionine-dependent methyltransferases"/>
    <property type="match status" value="1"/>
</dbReference>
<evidence type="ECO:0000256" key="2">
    <source>
        <dbReference type="ARBA" id="ARBA00022679"/>
    </source>
</evidence>
<dbReference type="InterPro" id="IPR029063">
    <property type="entry name" value="SAM-dependent_MTases_sf"/>
</dbReference>
<evidence type="ECO:0000259" key="3">
    <source>
        <dbReference type="Pfam" id="PF05175"/>
    </source>
</evidence>
<organism evidence="4 5">
    <name type="scientific">Ileibacterium valens</name>
    <dbReference type="NCBI Taxonomy" id="1862668"/>
    <lineage>
        <taxon>Bacteria</taxon>
        <taxon>Bacillati</taxon>
        <taxon>Bacillota</taxon>
        <taxon>Erysipelotrichia</taxon>
        <taxon>Erysipelotrichales</taxon>
        <taxon>Erysipelotrichaceae</taxon>
        <taxon>Ileibacterium</taxon>
    </lineage>
</organism>
<dbReference type="Gene3D" id="3.40.50.150">
    <property type="entry name" value="Vaccinia Virus protein VP39"/>
    <property type="match status" value="1"/>
</dbReference>
<dbReference type="Pfam" id="PF05175">
    <property type="entry name" value="MTS"/>
    <property type="match status" value="1"/>
</dbReference>
<name>A0A1U7NDD9_9FIRM</name>
<dbReference type="PANTHER" id="PTHR47816:SF4">
    <property type="entry name" value="RIBOSOMAL RNA SMALL SUBUNIT METHYLTRANSFERASE C"/>
    <property type="match status" value="1"/>
</dbReference>
<evidence type="ECO:0000313" key="4">
    <source>
        <dbReference type="EMBL" id="OLU36943.1"/>
    </source>
</evidence>